<feature type="compositionally biased region" description="Basic and acidic residues" evidence="12">
    <location>
        <begin position="415"/>
        <end position="425"/>
    </location>
</feature>
<evidence type="ECO:0000256" key="6">
    <source>
        <dbReference type="ARBA" id="ARBA00022888"/>
    </source>
</evidence>
<organism evidence="14 15">
    <name type="scientific">Actinacidiphila oryziradicis</name>
    <dbReference type="NCBI Taxonomy" id="2571141"/>
    <lineage>
        <taxon>Bacteria</taxon>
        <taxon>Bacillati</taxon>
        <taxon>Actinomycetota</taxon>
        <taxon>Actinomycetes</taxon>
        <taxon>Kitasatosporales</taxon>
        <taxon>Streptomycetaceae</taxon>
        <taxon>Actinacidiphila</taxon>
    </lineage>
</organism>
<dbReference type="InterPro" id="IPR029055">
    <property type="entry name" value="Ntn_hydrolases_N"/>
</dbReference>
<evidence type="ECO:0000256" key="9">
    <source>
        <dbReference type="PIRSR" id="PIRSR001589-1"/>
    </source>
</evidence>
<evidence type="ECO:0000256" key="10">
    <source>
        <dbReference type="PIRSR" id="PIRSR001589-2"/>
    </source>
</evidence>
<dbReference type="AlphaFoldDB" id="A0A4U0S1E8"/>
<dbReference type="GO" id="GO:0005829">
    <property type="term" value="C:cytosol"/>
    <property type="evidence" value="ECO:0007669"/>
    <property type="project" value="TreeGrafter"/>
</dbReference>
<feature type="site" description="Important for beta-aspartyl-AMP intermediate formation" evidence="11">
    <location>
        <position position="367"/>
    </location>
</feature>
<dbReference type="InterPro" id="IPR033738">
    <property type="entry name" value="AsnB_N"/>
</dbReference>
<feature type="binding site" evidence="10">
    <location>
        <position position="98"/>
    </location>
    <ligand>
        <name>L-glutamine</name>
        <dbReference type="ChEBI" id="CHEBI:58359"/>
    </ligand>
</feature>
<keyword evidence="6 9" id="KW-0061">Asparagine biosynthesis</keyword>
<accession>A0A4U0S1E8</accession>
<protein>
    <recommendedName>
        <fullName evidence="3">asparagine synthase (glutamine-hydrolyzing)</fullName>
        <ecNumber evidence="3">6.3.5.4</ecNumber>
    </recommendedName>
</protein>
<comment type="catalytic activity">
    <reaction evidence="8">
        <text>L-aspartate + L-glutamine + ATP + H2O = L-asparagine + L-glutamate + AMP + diphosphate + H(+)</text>
        <dbReference type="Rhea" id="RHEA:12228"/>
        <dbReference type="ChEBI" id="CHEBI:15377"/>
        <dbReference type="ChEBI" id="CHEBI:15378"/>
        <dbReference type="ChEBI" id="CHEBI:29985"/>
        <dbReference type="ChEBI" id="CHEBI:29991"/>
        <dbReference type="ChEBI" id="CHEBI:30616"/>
        <dbReference type="ChEBI" id="CHEBI:33019"/>
        <dbReference type="ChEBI" id="CHEBI:58048"/>
        <dbReference type="ChEBI" id="CHEBI:58359"/>
        <dbReference type="ChEBI" id="CHEBI:456215"/>
        <dbReference type="EC" id="6.3.5.4"/>
    </reaction>
</comment>
<keyword evidence="4 10" id="KW-0547">Nucleotide-binding</keyword>
<dbReference type="PROSITE" id="PS51278">
    <property type="entry name" value="GATASE_TYPE_2"/>
    <property type="match status" value="1"/>
</dbReference>
<dbReference type="PIRSF" id="PIRSF001589">
    <property type="entry name" value="Asn_synthetase_glu-h"/>
    <property type="match status" value="1"/>
</dbReference>
<dbReference type="Proteomes" id="UP000305778">
    <property type="component" value="Unassembled WGS sequence"/>
</dbReference>
<comment type="caution">
    <text evidence="14">The sequence shown here is derived from an EMBL/GenBank/DDBJ whole genome shotgun (WGS) entry which is preliminary data.</text>
</comment>
<keyword evidence="15" id="KW-1185">Reference proteome</keyword>
<dbReference type="SUPFAM" id="SSF52402">
    <property type="entry name" value="Adenine nucleotide alpha hydrolases-like"/>
    <property type="match status" value="1"/>
</dbReference>
<feature type="region of interest" description="Disordered" evidence="12">
    <location>
        <begin position="415"/>
        <end position="440"/>
    </location>
</feature>
<dbReference type="SUPFAM" id="SSF56235">
    <property type="entry name" value="N-terminal nucleophile aminohydrolases (Ntn hydrolases)"/>
    <property type="match status" value="1"/>
</dbReference>
<keyword evidence="7 9" id="KW-0315">Glutamine amidotransferase</keyword>
<dbReference type="InterPro" id="IPR006426">
    <property type="entry name" value="Asn_synth_AEB"/>
</dbReference>
<dbReference type="RefSeq" id="WP_136729017.1">
    <property type="nucleotide sequence ID" value="NZ_SUMC01000068.1"/>
</dbReference>
<evidence type="ECO:0000256" key="4">
    <source>
        <dbReference type="ARBA" id="ARBA00022741"/>
    </source>
</evidence>
<evidence type="ECO:0000313" key="14">
    <source>
        <dbReference type="EMBL" id="TKA01928.1"/>
    </source>
</evidence>
<proteinExistence type="inferred from homology"/>
<evidence type="ECO:0000256" key="11">
    <source>
        <dbReference type="PIRSR" id="PIRSR001589-3"/>
    </source>
</evidence>
<dbReference type="InterPro" id="IPR014729">
    <property type="entry name" value="Rossmann-like_a/b/a_fold"/>
</dbReference>
<dbReference type="InterPro" id="IPR017932">
    <property type="entry name" value="GATase_2_dom"/>
</dbReference>
<dbReference type="GO" id="GO:0004066">
    <property type="term" value="F:asparagine synthase (glutamine-hydrolyzing) activity"/>
    <property type="evidence" value="ECO:0007669"/>
    <property type="project" value="UniProtKB-EC"/>
</dbReference>
<evidence type="ECO:0000313" key="15">
    <source>
        <dbReference type="Proteomes" id="UP000305778"/>
    </source>
</evidence>
<dbReference type="PANTHER" id="PTHR43284">
    <property type="entry name" value="ASPARAGINE SYNTHETASE (GLUTAMINE-HYDROLYZING)"/>
    <property type="match status" value="1"/>
</dbReference>
<evidence type="ECO:0000256" key="8">
    <source>
        <dbReference type="ARBA" id="ARBA00048741"/>
    </source>
</evidence>
<dbReference type="InterPro" id="IPR001962">
    <property type="entry name" value="Asn_synthase"/>
</dbReference>
<dbReference type="CDD" id="cd01991">
    <property type="entry name" value="Asn_synthase_B_C"/>
    <property type="match status" value="1"/>
</dbReference>
<keyword evidence="9" id="KW-0028">Amino-acid biosynthesis</keyword>
<reference evidence="14 15" key="1">
    <citation type="submission" date="2019-04" db="EMBL/GenBank/DDBJ databases">
        <title>Streptomyces oryziradicis sp. nov., a novel actinomycete isolated from rhizosphere soil of rice (Oryza sativa L.).</title>
        <authorList>
            <person name="Li C."/>
        </authorList>
    </citation>
    <scope>NUCLEOTIDE SEQUENCE [LARGE SCALE GENOMIC DNA]</scope>
    <source>
        <strain evidence="14 15">NEAU-C40</strain>
    </source>
</reference>
<dbReference type="PANTHER" id="PTHR43284:SF1">
    <property type="entry name" value="ASPARAGINE SYNTHETASE"/>
    <property type="match status" value="1"/>
</dbReference>
<dbReference type="CDD" id="cd00712">
    <property type="entry name" value="AsnB"/>
    <property type="match status" value="1"/>
</dbReference>
<keyword evidence="5 10" id="KW-0067">ATP-binding</keyword>
<evidence type="ECO:0000256" key="5">
    <source>
        <dbReference type="ARBA" id="ARBA00022840"/>
    </source>
</evidence>
<evidence type="ECO:0000256" key="1">
    <source>
        <dbReference type="ARBA" id="ARBA00005187"/>
    </source>
</evidence>
<gene>
    <name evidence="14" type="primary">asnB</name>
    <name evidence="14" type="ORF">FCI23_39730</name>
</gene>
<sequence>MCRIFGLLDPRLSREELHRRGDELAQLLDHGGPDGRSHRVFDGILAGGTRLAISDPESGWQPFTAEGFTVFYNGEIYNAPELRRGLVATGVEFRTRCDGEVLAPLFARHGAAAARLLDGMFAIMAYEHRTRRLTLVRDQSGLKPLYLFSEGGRLGFASEIPALLRLRGGGIRLDPDALDRYLRFKAVYGAVPEPGALGDPTLIEGIRSLPPGHALEVVPGGVPAVMAVASVAPEELSDPVEDLAGRLPGLVAEMLPTDVPYCAVLSGGLDSSVITTLAARAAGPLQAFTVVPKHPSAYDELPFAQLVAKTTGSRLEQVTIGGSDLPGLLPAVVRNLGQPNSDPIIVSTYRLFEAVRAAGYPVALTGDASDELFGGYDRFRALARSGDTGAYRDALSGVPAMWREALYTKDARQALHEHRRPDDGPWARPRPSKVTPAEDATGFELRHRLPVYHLQRLDHLSAAHSVEARVPFCRNGITSLGRSLGLADKLGPGNSVKRTLSTAATRHRWAPEVIVNRPKQPFTFRLSDNLLEDQGTALDWARQVLTDPSAQRGSFEGAQVEKVLAQFDERPSEPLAHTVWALLVLELWLREITGGRS</sequence>
<comment type="pathway">
    <text evidence="1">Amino-acid biosynthesis; L-asparagine biosynthesis; L-asparagine from L-aspartate (L-Gln route): step 1/1.</text>
</comment>
<evidence type="ECO:0000256" key="2">
    <source>
        <dbReference type="ARBA" id="ARBA00005752"/>
    </source>
</evidence>
<dbReference type="Gene3D" id="3.40.50.620">
    <property type="entry name" value="HUPs"/>
    <property type="match status" value="1"/>
</dbReference>
<dbReference type="Pfam" id="PF00733">
    <property type="entry name" value="Asn_synthase"/>
    <property type="match status" value="1"/>
</dbReference>
<evidence type="ECO:0000256" key="12">
    <source>
        <dbReference type="SAM" id="MobiDB-lite"/>
    </source>
</evidence>
<dbReference type="GO" id="GO:0006529">
    <property type="term" value="P:asparagine biosynthetic process"/>
    <property type="evidence" value="ECO:0007669"/>
    <property type="project" value="UniProtKB-KW"/>
</dbReference>
<evidence type="ECO:0000259" key="13">
    <source>
        <dbReference type="PROSITE" id="PS51278"/>
    </source>
</evidence>
<dbReference type="Pfam" id="PF13537">
    <property type="entry name" value="GATase_7"/>
    <property type="match status" value="1"/>
</dbReference>
<feature type="domain" description="Glutamine amidotransferase type-2" evidence="13">
    <location>
        <begin position="2"/>
        <end position="220"/>
    </location>
</feature>
<name>A0A4U0S1E8_9ACTN</name>
<dbReference type="OrthoDB" id="9763290at2"/>
<dbReference type="Gene3D" id="3.60.20.10">
    <property type="entry name" value="Glutamine Phosphoribosylpyrophosphate, subunit 1, domain 1"/>
    <property type="match status" value="1"/>
</dbReference>
<dbReference type="EC" id="6.3.5.4" evidence="3"/>
<evidence type="ECO:0000256" key="7">
    <source>
        <dbReference type="ARBA" id="ARBA00022962"/>
    </source>
</evidence>
<dbReference type="GO" id="GO:0005524">
    <property type="term" value="F:ATP binding"/>
    <property type="evidence" value="ECO:0007669"/>
    <property type="project" value="UniProtKB-KW"/>
</dbReference>
<dbReference type="EMBL" id="SUMC01000068">
    <property type="protein sequence ID" value="TKA01928.1"/>
    <property type="molecule type" value="Genomic_DNA"/>
</dbReference>
<evidence type="ECO:0000256" key="3">
    <source>
        <dbReference type="ARBA" id="ARBA00012737"/>
    </source>
</evidence>
<feature type="active site" description="For GATase activity" evidence="9">
    <location>
        <position position="2"/>
    </location>
</feature>
<keyword evidence="14" id="KW-0436">Ligase</keyword>
<comment type="similarity">
    <text evidence="2">Belongs to the asparagine synthetase family.</text>
</comment>
<dbReference type="NCBIfam" id="TIGR01536">
    <property type="entry name" value="asn_synth_AEB"/>
    <property type="match status" value="1"/>
</dbReference>
<dbReference type="InterPro" id="IPR051786">
    <property type="entry name" value="ASN_synthetase/amidase"/>
</dbReference>
<feature type="binding site" evidence="10">
    <location>
        <position position="290"/>
    </location>
    <ligand>
        <name>ATP</name>
        <dbReference type="ChEBI" id="CHEBI:30616"/>
    </ligand>
</feature>